<dbReference type="AlphaFoldDB" id="A0A1V0A2X5"/>
<feature type="domain" description="DUF1023" evidence="1">
    <location>
        <begin position="38"/>
        <end position="193"/>
    </location>
</feature>
<dbReference type="RefSeq" id="WP_080040792.1">
    <property type="nucleotide sequence ID" value="NZ_CP017717.1"/>
</dbReference>
<dbReference type="Proteomes" id="UP000190797">
    <property type="component" value="Chromosome"/>
</dbReference>
<accession>A0A1V0A2X5</accession>
<proteinExistence type="predicted"/>
<protein>
    <recommendedName>
        <fullName evidence="1">DUF1023 domain-containing protein</fullName>
    </recommendedName>
</protein>
<dbReference type="OrthoDB" id="5170249at2"/>
<dbReference type="EMBL" id="CP017717">
    <property type="protein sequence ID" value="AQZ64547.1"/>
    <property type="molecule type" value="Genomic_DNA"/>
</dbReference>
<reference evidence="3" key="1">
    <citation type="journal article" date="2017" name="Med. Chem. Commun.">
        <title>Nonomuraea sp. ATCC 55076 harbours the largest actinomycete chromosome to date and the kistamicin biosynthetic gene cluster.</title>
        <authorList>
            <person name="Nazari B."/>
            <person name="Forneris C.C."/>
            <person name="Gibson M.I."/>
            <person name="Moon K."/>
            <person name="Schramma K.R."/>
            <person name="Seyedsayamdost M.R."/>
        </authorList>
    </citation>
    <scope>NUCLEOTIDE SEQUENCE [LARGE SCALE GENOMIC DNA]</scope>
    <source>
        <strain evidence="3">ATCC 55076</strain>
    </source>
</reference>
<dbReference type="Pfam" id="PF06259">
    <property type="entry name" value="Abhydrolase_8"/>
    <property type="match status" value="1"/>
</dbReference>
<dbReference type="STRING" id="1909395.BKM31_26555"/>
<dbReference type="SUPFAM" id="SSF53474">
    <property type="entry name" value="alpha/beta-Hydrolases"/>
    <property type="match status" value="1"/>
</dbReference>
<evidence type="ECO:0000313" key="2">
    <source>
        <dbReference type="EMBL" id="AQZ64547.1"/>
    </source>
</evidence>
<evidence type="ECO:0000313" key="3">
    <source>
        <dbReference type="Proteomes" id="UP000190797"/>
    </source>
</evidence>
<evidence type="ECO:0000259" key="1">
    <source>
        <dbReference type="Pfam" id="PF06259"/>
    </source>
</evidence>
<sequence length="253" mass="26238">MPGNLAVAAGHILTGTLLMLLTLPSQPAEHLVRFYGSDLATADRVAIIVPGADTRVATFESSTRHPGGAARALLAEAARLAPGVRLAVVAWLGYDSPPTLSLGALTDHAAITGARELRRTVAALHRRTTAPIALLCHSYGSFVCARAAPGLPLADLAFIGSPGVGATGPAPPRRARVWAGLGDTDWIRLVPKVKLGHLGFGADPMNAAYGARRFEAGAGGHSDYYTPGTPSLRNLALISLGRDQEVIPDDHGS</sequence>
<dbReference type="InterPro" id="IPR029058">
    <property type="entry name" value="AB_hydrolase_fold"/>
</dbReference>
<keyword evidence="3" id="KW-1185">Reference proteome</keyword>
<dbReference type="InterPro" id="IPR010427">
    <property type="entry name" value="DUF1023"/>
</dbReference>
<dbReference type="KEGG" id="noa:BKM31_26555"/>
<organism evidence="2 3">
    <name type="scientific">[Actinomadura] parvosata subsp. kistnae</name>
    <dbReference type="NCBI Taxonomy" id="1909395"/>
    <lineage>
        <taxon>Bacteria</taxon>
        <taxon>Bacillati</taxon>
        <taxon>Actinomycetota</taxon>
        <taxon>Actinomycetes</taxon>
        <taxon>Streptosporangiales</taxon>
        <taxon>Streptosporangiaceae</taxon>
        <taxon>Nonomuraea</taxon>
    </lineage>
</organism>
<gene>
    <name evidence="2" type="ORF">BKM31_26555</name>
</gene>
<name>A0A1V0A2X5_9ACTN</name>